<dbReference type="STRING" id="1072685.IX83_03990"/>
<dbReference type="eggNOG" id="ENOG5031UV7">
    <property type="taxonomic scope" value="Bacteria"/>
</dbReference>
<dbReference type="InterPro" id="IPR038577">
    <property type="entry name" value="GT10-like_C_sf"/>
</dbReference>
<dbReference type="OrthoDB" id="9791032at2"/>
<evidence type="ECO:0000313" key="6">
    <source>
        <dbReference type="EMBL" id="AIL32582.1"/>
    </source>
</evidence>
<dbReference type="PANTHER" id="PTHR11929:SF194">
    <property type="entry name" value="ALPHA-(1,3)-FUCOSYLTRANSFERASE 10"/>
    <property type="match status" value="1"/>
</dbReference>
<sequence length="329" mass="38957">MSVLKKLVRTLKKKKDIPSENQEDIKPQEFGHIKHYHFWPLSNETFFNQFAQEKNLDLSQTALISCFGELSAIPKIPERYKVFFTGENIYHPDRISYSDPELYRMVDLYLGFEYRTEPKYLRFPLWVWYLCGLTKKPHFSHESIAEFIRKMNQPEFRLQSSRNRFCSHISSHDTNGIRKRMIDLILPIASVDCAGKFMNNTDELKAKFNDDKIDYLKQYRFNLCPENSESVGYITEKIFESIMAGCIPIYWGGVKQLFVEPDILNPEAFIYYEKGKEEQLAKQVEELWISPKRYEEFAAIAPFKEDAAEVIYTWIEELEKRLRAFEPKA</sequence>
<dbReference type="HOGENOM" id="CLU_064454_0_0_4"/>
<evidence type="ECO:0000256" key="3">
    <source>
        <dbReference type="ARBA" id="ARBA00022679"/>
    </source>
</evidence>
<evidence type="ECO:0000313" key="7">
    <source>
        <dbReference type="Proteomes" id="UP000028945"/>
    </source>
</evidence>
<evidence type="ECO:0000256" key="2">
    <source>
        <dbReference type="ARBA" id="ARBA00022676"/>
    </source>
</evidence>
<dbReference type="EMBL" id="CP009238">
    <property type="protein sequence ID" value="AIL32582.1"/>
    <property type="molecule type" value="Genomic_DNA"/>
</dbReference>
<proteinExistence type="inferred from homology"/>
<accession>A0A077DGH3</accession>
<reference evidence="6 7" key="1">
    <citation type="journal article" date="2014" name="BMC Genomics">
        <title>A genomic perspective on a new bacterial genus and species from the Alcaligenaceae family, Basilea psittacipulmonis.</title>
        <authorList>
            <person name="Whiteson K.L."/>
            <person name="Hernandez D."/>
            <person name="Lazarevic V."/>
            <person name="Gaia N."/>
            <person name="Farinelli L."/>
            <person name="Francois P."/>
            <person name="Pilo P."/>
            <person name="Frey J."/>
            <person name="Schrenzel J."/>
        </authorList>
    </citation>
    <scope>NUCLEOTIDE SEQUENCE [LARGE SCALE GENOMIC DNA]</scope>
    <source>
        <strain evidence="6 7">DSM 24701</strain>
    </source>
</reference>
<dbReference type="RefSeq" id="WP_038499425.1">
    <property type="nucleotide sequence ID" value="NZ_AFWK01000113.1"/>
</dbReference>
<protein>
    <submittedName>
        <fullName evidence="6">Uncharacterized protein</fullName>
    </submittedName>
</protein>
<dbReference type="AlphaFoldDB" id="A0A077DGH3"/>
<dbReference type="GO" id="GO:0008417">
    <property type="term" value="F:fucosyltransferase activity"/>
    <property type="evidence" value="ECO:0007669"/>
    <property type="project" value="InterPro"/>
</dbReference>
<feature type="domain" description="Fucosyltransferase C-terminal" evidence="4">
    <location>
        <begin position="164"/>
        <end position="297"/>
    </location>
</feature>
<dbReference type="Pfam" id="PF00852">
    <property type="entry name" value="Glyco_transf_10"/>
    <property type="match status" value="1"/>
</dbReference>
<evidence type="ECO:0000259" key="5">
    <source>
        <dbReference type="Pfam" id="PF18025"/>
    </source>
</evidence>
<name>A0A077DGH3_9BURK</name>
<gene>
    <name evidence="6" type="ORF">IX83_03990</name>
</gene>
<dbReference type="PANTHER" id="PTHR11929">
    <property type="entry name" value="ALPHA- 1,3 -FUCOSYLTRANSFERASE"/>
    <property type="match status" value="1"/>
</dbReference>
<keyword evidence="7" id="KW-1185">Reference proteome</keyword>
<evidence type="ECO:0000259" key="4">
    <source>
        <dbReference type="Pfam" id="PF00852"/>
    </source>
</evidence>
<dbReference type="Proteomes" id="UP000028945">
    <property type="component" value="Chromosome"/>
</dbReference>
<dbReference type="InterPro" id="IPR001503">
    <property type="entry name" value="Glyco_trans_10"/>
</dbReference>
<keyword evidence="3" id="KW-0808">Transferase</keyword>
<dbReference type="GO" id="GO:0016020">
    <property type="term" value="C:membrane"/>
    <property type="evidence" value="ECO:0007669"/>
    <property type="project" value="InterPro"/>
</dbReference>
<evidence type="ECO:0000256" key="1">
    <source>
        <dbReference type="ARBA" id="ARBA00008919"/>
    </source>
</evidence>
<feature type="domain" description="Alpha-(1,3)-fucosyltransferase FucT N-terminal" evidence="5">
    <location>
        <begin position="34"/>
        <end position="129"/>
    </location>
</feature>
<dbReference type="Pfam" id="PF18025">
    <property type="entry name" value="FucT_N"/>
    <property type="match status" value="1"/>
</dbReference>
<dbReference type="Gene3D" id="3.40.50.11660">
    <property type="entry name" value="Glycosyl transferase family 10, C-terminal domain"/>
    <property type="match status" value="1"/>
</dbReference>
<dbReference type="InterPro" id="IPR041058">
    <property type="entry name" value="FucT_N"/>
</dbReference>
<organism evidence="6 7">
    <name type="scientific">Basilea psittacipulmonis DSM 24701</name>
    <dbReference type="NCBI Taxonomy" id="1072685"/>
    <lineage>
        <taxon>Bacteria</taxon>
        <taxon>Pseudomonadati</taxon>
        <taxon>Pseudomonadota</taxon>
        <taxon>Betaproteobacteria</taxon>
        <taxon>Burkholderiales</taxon>
        <taxon>Alcaligenaceae</taxon>
        <taxon>Basilea</taxon>
    </lineage>
</organism>
<dbReference type="KEGG" id="bpsi:IX83_03990"/>
<keyword evidence="2" id="KW-0328">Glycosyltransferase</keyword>
<dbReference type="InterPro" id="IPR055270">
    <property type="entry name" value="Glyco_tran_10_C"/>
</dbReference>
<comment type="similarity">
    <text evidence="1">Belongs to the glycosyltransferase 10 family.</text>
</comment>
<dbReference type="SUPFAM" id="SSF53756">
    <property type="entry name" value="UDP-Glycosyltransferase/glycogen phosphorylase"/>
    <property type="match status" value="1"/>
</dbReference>